<protein>
    <submittedName>
        <fullName evidence="1">Aminopeptidase N</fullName>
    </submittedName>
</protein>
<evidence type="ECO:0000313" key="1">
    <source>
        <dbReference type="EMBL" id="GER36647.1"/>
    </source>
</evidence>
<dbReference type="GO" id="GO:0004177">
    <property type="term" value="F:aminopeptidase activity"/>
    <property type="evidence" value="ECO:0007669"/>
    <property type="project" value="UniProtKB-KW"/>
</dbReference>
<reference evidence="2" key="1">
    <citation type="journal article" date="2019" name="Curr. Biol.">
        <title>Genome Sequence of Striga asiatica Provides Insight into the Evolution of Plant Parasitism.</title>
        <authorList>
            <person name="Yoshida S."/>
            <person name="Kim S."/>
            <person name="Wafula E.K."/>
            <person name="Tanskanen J."/>
            <person name="Kim Y.M."/>
            <person name="Honaas L."/>
            <person name="Yang Z."/>
            <person name="Spallek T."/>
            <person name="Conn C.E."/>
            <person name="Ichihashi Y."/>
            <person name="Cheong K."/>
            <person name="Cui S."/>
            <person name="Der J.P."/>
            <person name="Gundlach H."/>
            <person name="Jiao Y."/>
            <person name="Hori C."/>
            <person name="Ishida J.K."/>
            <person name="Kasahara H."/>
            <person name="Kiba T."/>
            <person name="Kim M.S."/>
            <person name="Koo N."/>
            <person name="Laohavisit A."/>
            <person name="Lee Y.H."/>
            <person name="Lumba S."/>
            <person name="McCourt P."/>
            <person name="Mortimer J.C."/>
            <person name="Mutuku J.M."/>
            <person name="Nomura T."/>
            <person name="Sasaki-Sekimoto Y."/>
            <person name="Seto Y."/>
            <person name="Wang Y."/>
            <person name="Wakatake T."/>
            <person name="Sakakibara H."/>
            <person name="Demura T."/>
            <person name="Yamaguchi S."/>
            <person name="Yoneyama K."/>
            <person name="Manabe R.I."/>
            <person name="Nelson D.C."/>
            <person name="Schulman A.H."/>
            <person name="Timko M.P."/>
            <person name="dePamphilis C.W."/>
            <person name="Choi D."/>
            <person name="Shirasu K."/>
        </authorList>
    </citation>
    <scope>NUCLEOTIDE SEQUENCE [LARGE SCALE GENOMIC DNA]</scope>
    <source>
        <strain evidence="2">cv. UVA1</strain>
    </source>
</reference>
<sequence>MEIDQDEAFIPQVESSHFIEKHNHPLATPRKVCPPRKERLSRSTQRQIYPHANKLDCLNDFGSPSMMGCLEKDIRINEVAHSETPYEFECRLSNSERIKSNHAFIKRYLDKKCSLDDFFTRFSRLITH</sequence>
<keyword evidence="1" id="KW-0645">Protease</keyword>
<dbReference type="AlphaFoldDB" id="A0A5A7PWZ8"/>
<dbReference type="OrthoDB" id="688325at2759"/>
<dbReference type="Proteomes" id="UP000325081">
    <property type="component" value="Unassembled WGS sequence"/>
</dbReference>
<keyword evidence="1" id="KW-0378">Hydrolase</keyword>
<gene>
    <name evidence="1" type="ORF">STAS_12999</name>
</gene>
<keyword evidence="1" id="KW-0031">Aminopeptidase</keyword>
<evidence type="ECO:0000313" key="2">
    <source>
        <dbReference type="Proteomes" id="UP000325081"/>
    </source>
</evidence>
<organism evidence="1 2">
    <name type="scientific">Striga asiatica</name>
    <name type="common">Asiatic witchweed</name>
    <name type="synonym">Buchnera asiatica</name>
    <dbReference type="NCBI Taxonomy" id="4170"/>
    <lineage>
        <taxon>Eukaryota</taxon>
        <taxon>Viridiplantae</taxon>
        <taxon>Streptophyta</taxon>
        <taxon>Embryophyta</taxon>
        <taxon>Tracheophyta</taxon>
        <taxon>Spermatophyta</taxon>
        <taxon>Magnoliopsida</taxon>
        <taxon>eudicotyledons</taxon>
        <taxon>Gunneridae</taxon>
        <taxon>Pentapetalae</taxon>
        <taxon>asterids</taxon>
        <taxon>lamiids</taxon>
        <taxon>Lamiales</taxon>
        <taxon>Orobanchaceae</taxon>
        <taxon>Buchnereae</taxon>
        <taxon>Striga</taxon>
    </lineage>
</organism>
<dbReference type="EMBL" id="BKCP01005184">
    <property type="protein sequence ID" value="GER36647.1"/>
    <property type="molecule type" value="Genomic_DNA"/>
</dbReference>
<accession>A0A5A7PWZ8</accession>
<proteinExistence type="predicted"/>
<keyword evidence="2" id="KW-1185">Reference proteome</keyword>
<name>A0A5A7PWZ8_STRAF</name>
<comment type="caution">
    <text evidence="1">The sequence shown here is derived from an EMBL/GenBank/DDBJ whole genome shotgun (WGS) entry which is preliminary data.</text>
</comment>